<dbReference type="GO" id="GO:0004252">
    <property type="term" value="F:serine-type endopeptidase activity"/>
    <property type="evidence" value="ECO:0007669"/>
    <property type="project" value="InterPro"/>
</dbReference>
<dbReference type="Proteomes" id="UP000070412">
    <property type="component" value="Unassembled WGS sequence"/>
</dbReference>
<dbReference type="SMART" id="SM00020">
    <property type="entry name" value="Tryp_SPc"/>
    <property type="match status" value="1"/>
</dbReference>
<comment type="similarity">
    <text evidence="2">Belongs to the peptidase S1 family. CLIP subfamily.</text>
</comment>
<dbReference type="EnsemblMetazoa" id="SSS_8997s_mrna">
    <property type="protein sequence ID" value="KAF7496402.1"/>
    <property type="gene ID" value="SSS_8997"/>
</dbReference>
<dbReference type="InterPro" id="IPR009003">
    <property type="entry name" value="Peptidase_S1_PA"/>
</dbReference>
<dbReference type="PANTHER" id="PTHR24256">
    <property type="entry name" value="TRYPTASE-RELATED"/>
    <property type="match status" value="1"/>
</dbReference>
<reference evidence="4" key="3">
    <citation type="submission" date="2020-01" db="EMBL/GenBank/DDBJ databases">
        <authorList>
            <person name="Korhonen P.K.K."/>
            <person name="Guangxu M.G."/>
            <person name="Wang T.W."/>
            <person name="Stroehlein A.J.S."/>
            <person name="Young N.D."/>
            <person name="Ang C.-S.A."/>
            <person name="Fernando D.W.F."/>
            <person name="Lu H.L."/>
            <person name="Taylor S.T."/>
            <person name="Ehtesham M.E.M."/>
            <person name="Najaraj S.H.N."/>
            <person name="Harsha G.H.G."/>
            <person name="Madugundu A.M."/>
            <person name="Renuse S.R."/>
            <person name="Holt D.H."/>
            <person name="Pandey A.P."/>
            <person name="Papenfuss A.P."/>
            <person name="Gasser R.B.G."/>
            <person name="Fischer K.F."/>
        </authorList>
    </citation>
    <scope>NUCLEOTIDE SEQUENCE</scope>
    <source>
        <strain evidence="4">SSS_KF_BRIS2020</strain>
    </source>
</reference>
<dbReference type="VEuPathDB" id="VectorBase:SSCA007733"/>
<evidence type="ECO:0000313" key="6">
    <source>
        <dbReference type="EnsemblMetazoa" id="KAF7496402.1"/>
    </source>
</evidence>
<accession>A0A132A3Q9</accession>
<dbReference type="InterPro" id="IPR001254">
    <property type="entry name" value="Trypsin_dom"/>
</dbReference>
<reference evidence="5 8" key="1">
    <citation type="journal article" date="2015" name="Parasit. Vectors">
        <title>Draft genome of the scabies mite.</title>
        <authorList>
            <person name="Rider S.D.Jr."/>
            <person name="Morgan M.S."/>
            <person name="Arlian L.G."/>
        </authorList>
    </citation>
    <scope>NUCLEOTIDE SEQUENCE [LARGE SCALE GENOMIC DNA]</scope>
    <source>
        <strain evidence="5">Arlian Lab</strain>
    </source>
</reference>
<evidence type="ECO:0000313" key="4">
    <source>
        <dbReference type="EMBL" id="KAF7496402.1"/>
    </source>
</evidence>
<proteinExistence type="inferred from homology"/>
<reference evidence="6" key="4">
    <citation type="submission" date="2022-06" db="UniProtKB">
        <authorList>
            <consortium name="EnsemblMetazoa"/>
        </authorList>
    </citation>
    <scope>IDENTIFICATION</scope>
</reference>
<keyword evidence="5" id="KW-0378">Hydrolase</keyword>
<dbReference type="PROSITE" id="PS50240">
    <property type="entry name" value="TRYPSIN_DOM"/>
    <property type="match status" value="1"/>
</dbReference>
<name>A0A132A3Q9_SARSC</name>
<evidence type="ECO:0000259" key="3">
    <source>
        <dbReference type="PROSITE" id="PS50240"/>
    </source>
</evidence>
<keyword evidence="5" id="KW-0645">Protease</keyword>
<evidence type="ECO:0000256" key="2">
    <source>
        <dbReference type="ARBA" id="ARBA00024195"/>
    </source>
</evidence>
<protein>
    <submittedName>
        <fullName evidence="6">Peptidase S1 domain-containing protein</fullName>
    </submittedName>
    <submittedName>
        <fullName evidence="5">Serine protease-like protein 7</fullName>
    </submittedName>
</protein>
<gene>
    <name evidence="5" type="ORF">QR98_0040930</name>
    <name evidence="4" type="ORF">SSS_8997</name>
</gene>
<keyword evidence="7" id="KW-1185">Reference proteome</keyword>
<keyword evidence="1" id="KW-1015">Disulfide bond</keyword>
<evidence type="ECO:0000313" key="5">
    <source>
        <dbReference type="EMBL" id="KPM05627.1"/>
    </source>
</evidence>
<dbReference type="EMBL" id="WVUK01000009">
    <property type="protein sequence ID" value="KAF7496402.1"/>
    <property type="molecule type" value="Genomic_DNA"/>
</dbReference>
<dbReference type="Proteomes" id="UP000616769">
    <property type="component" value="Unassembled WGS sequence"/>
</dbReference>
<dbReference type="Pfam" id="PF00089">
    <property type="entry name" value="Trypsin"/>
    <property type="match status" value="1"/>
</dbReference>
<dbReference type="SUPFAM" id="SSF50494">
    <property type="entry name" value="Trypsin-like serine proteases"/>
    <property type="match status" value="1"/>
</dbReference>
<dbReference type="Gene3D" id="2.40.10.10">
    <property type="entry name" value="Trypsin-like serine proteases"/>
    <property type="match status" value="2"/>
</dbReference>
<feature type="domain" description="Peptidase S1" evidence="3">
    <location>
        <begin position="26"/>
        <end position="292"/>
    </location>
</feature>
<dbReference type="InterPro" id="IPR051487">
    <property type="entry name" value="Ser/Thr_Proteases_Immune/Dev"/>
</dbReference>
<evidence type="ECO:0000313" key="7">
    <source>
        <dbReference type="Proteomes" id="UP000070412"/>
    </source>
</evidence>
<sequence length="294" mass="34153">MKIIFITDYRLFPILWIILIAEIYNVINTQFEIDPSFNPRRPERNRIRESLRPYLAAIIQITNSDRLSFVCSATYIDRRYVLTNGFCRIEPPYQSYRVVIGGLDFIANEVPDEHLLEVLHVIKFSNVMRFLYDIALVEMTPFQKDNEIAVMPEFHHQLSHQSNPMYGIRTNSCYSLGYTISSSSAEPQELATPILSQFYCQRHVATIFRSEIKMCAGYSKEIIPRARRPIIGAQYIGGGLFCKFRDDSEEVSLCKNRGFVLIGVAIDLDVNQTVSVYSQIRYFSKWIRDKILPY</sequence>
<dbReference type="InterPro" id="IPR043504">
    <property type="entry name" value="Peptidase_S1_PA_chymotrypsin"/>
</dbReference>
<evidence type="ECO:0000256" key="1">
    <source>
        <dbReference type="ARBA" id="ARBA00023157"/>
    </source>
</evidence>
<dbReference type="GO" id="GO:0006508">
    <property type="term" value="P:proteolysis"/>
    <property type="evidence" value="ECO:0007669"/>
    <property type="project" value="UniProtKB-KW"/>
</dbReference>
<dbReference type="EMBL" id="JXLN01010394">
    <property type="protein sequence ID" value="KPM05627.1"/>
    <property type="molecule type" value="Genomic_DNA"/>
</dbReference>
<organism evidence="5 8">
    <name type="scientific">Sarcoptes scabiei</name>
    <name type="common">Itch mite</name>
    <name type="synonym">Acarus scabiei</name>
    <dbReference type="NCBI Taxonomy" id="52283"/>
    <lineage>
        <taxon>Eukaryota</taxon>
        <taxon>Metazoa</taxon>
        <taxon>Ecdysozoa</taxon>
        <taxon>Arthropoda</taxon>
        <taxon>Chelicerata</taxon>
        <taxon>Arachnida</taxon>
        <taxon>Acari</taxon>
        <taxon>Acariformes</taxon>
        <taxon>Sarcoptiformes</taxon>
        <taxon>Astigmata</taxon>
        <taxon>Psoroptidia</taxon>
        <taxon>Sarcoptoidea</taxon>
        <taxon>Sarcoptidae</taxon>
        <taxon>Sarcoptinae</taxon>
        <taxon>Sarcoptes</taxon>
    </lineage>
</organism>
<dbReference type="AlphaFoldDB" id="A0A132A3Q9"/>
<reference evidence="7" key="2">
    <citation type="journal article" date="2020" name="PLoS Negl. Trop. Dis.">
        <title>High-quality nuclear genome for Sarcoptes scabiei-A critical resource for a neglected parasite.</title>
        <authorList>
            <person name="Korhonen P.K."/>
            <person name="Gasser R.B."/>
            <person name="Ma G."/>
            <person name="Wang T."/>
            <person name="Stroehlein A.J."/>
            <person name="Young N.D."/>
            <person name="Ang C.S."/>
            <person name="Fernando D.D."/>
            <person name="Lu H.C."/>
            <person name="Taylor S."/>
            <person name="Reynolds S.L."/>
            <person name="Mofiz E."/>
            <person name="Najaraj S.H."/>
            <person name="Gowda H."/>
            <person name="Madugundu A."/>
            <person name="Renuse S."/>
            <person name="Holt D."/>
            <person name="Pandey A."/>
            <person name="Papenfuss A.T."/>
            <person name="Fischer K."/>
        </authorList>
    </citation>
    <scope>NUCLEOTIDE SEQUENCE [LARGE SCALE GENOMIC DNA]</scope>
</reference>
<evidence type="ECO:0000313" key="8">
    <source>
        <dbReference type="Proteomes" id="UP000616769"/>
    </source>
</evidence>